<dbReference type="AlphaFoldDB" id="A0A0B8N3J6"/>
<dbReference type="PANTHER" id="PTHR22893">
    <property type="entry name" value="NADH OXIDOREDUCTASE-RELATED"/>
    <property type="match status" value="1"/>
</dbReference>
<dbReference type="CDD" id="cd02933">
    <property type="entry name" value="OYE_like_FMN"/>
    <property type="match status" value="1"/>
</dbReference>
<dbReference type="Proteomes" id="UP000053095">
    <property type="component" value="Unassembled WGS sequence"/>
</dbReference>
<dbReference type="SUPFAM" id="SSF51395">
    <property type="entry name" value="FMN-linked oxidoreductases"/>
    <property type="match status" value="1"/>
</dbReference>
<evidence type="ECO:0000259" key="1">
    <source>
        <dbReference type="Pfam" id="PF00724"/>
    </source>
</evidence>
<proteinExistence type="predicted"/>
<protein>
    <submittedName>
        <fullName evidence="2">12-oxophytodienoate reductase</fullName>
    </submittedName>
</protein>
<reference evidence="3" key="1">
    <citation type="journal article" date="2015" name="Genome Announc.">
        <title>Draft genome sequence of Talaromyces cellulolyticus strain Y-94, a source of lignocellulosic biomass-degrading enzymes.</title>
        <authorList>
            <person name="Fujii T."/>
            <person name="Koike H."/>
            <person name="Sawayama S."/>
            <person name="Yano S."/>
            <person name="Inoue H."/>
        </authorList>
    </citation>
    <scope>NUCLEOTIDE SEQUENCE [LARGE SCALE GENOMIC DNA]</scope>
    <source>
        <strain evidence="3">Y-94</strain>
    </source>
</reference>
<feature type="domain" description="NADH:flavin oxidoreductase/NADH oxidase N-terminal" evidence="1">
    <location>
        <begin position="1"/>
        <end position="344"/>
    </location>
</feature>
<keyword evidence="3" id="KW-1185">Reference proteome</keyword>
<dbReference type="GO" id="GO:0010181">
    <property type="term" value="F:FMN binding"/>
    <property type="evidence" value="ECO:0007669"/>
    <property type="project" value="InterPro"/>
</dbReference>
<dbReference type="Gene3D" id="3.20.20.70">
    <property type="entry name" value="Aldolase class I"/>
    <property type="match status" value="1"/>
</dbReference>
<dbReference type="InterPro" id="IPR001155">
    <property type="entry name" value="OxRdtase_FMN_N"/>
</dbReference>
<evidence type="ECO:0000313" key="3">
    <source>
        <dbReference type="Proteomes" id="UP000053095"/>
    </source>
</evidence>
<dbReference type="InterPro" id="IPR013785">
    <property type="entry name" value="Aldolase_TIM"/>
</dbReference>
<gene>
    <name evidence="2" type="ORF">TCE0_004r00335</name>
</gene>
<organism evidence="2 3">
    <name type="scientific">Talaromyces pinophilus</name>
    <name type="common">Penicillium pinophilum</name>
    <dbReference type="NCBI Taxonomy" id="128442"/>
    <lineage>
        <taxon>Eukaryota</taxon>
        <taxon>Fungi</taxon>
        <taxon>Dikarya</taxon>
        <taxon>Ascomycota</taxon>
        <taxon>Pezizomycotina</taxon>
        <taxon>Eurotiomycetes</taxon>
        <taxon>Eurotiomycetidae</taxon>
        <taxon>Eurotiales</taxon>
        <taxon>Trichocomaceae</taxon>
        <taxon>Talaromyces</taxon>
        <taxon>Talaromyces sect. Talaromyces</taxon>
    </lineage>
</organism>
<evidence type="ECO:0000313" key="2">
    <source>
        <dbReference type="EMBL" id="GAM33441.1"/>
    </source>
</evidence>
<dbReference type="EMBL" id="DF933800">
    <property type="protein sequence ID" value="GAM33441.1"/>
    <property type="molecule type" value="Genomic_DNA"/>
</dbReference>
<name>A0A0B8N3J6_TALPI</name>
<accession>A0A0B8N3J6</accession>
<dbReference type="PANTHER" id="PTHR22893:SF91">
    <property type="entry name" value="NADPH DEHYDROGENASE 2-RELATED"/>
    <property type="match status" value="1"/>
</dbReference>
<dbReference type="GO" id="GO:0016491">
    <property type="term" value="F:oxidoreductase activity"/>
    <property type="evidence" value="ECO:0007669"/>
    <property type="project" value="InterPro"/>
</dbReference>
<sequence length="374" mass="40787">MTRMRASDKTGIINPSAATYYSERTFPGSLLISEGTVVHPRGKGFPRTPGLWTHDHALGWKPIVDAVHAQGGTFFVQLWHVGRVSVPSQTGGLPPLSSTSAHLPGAHILFGASTAGDVDDLSEPYVDSHAMTLQEIKHVVNQFAHAARLAIEVAGFDGVEIHGANGYLLDTFVHDNINTRTDEYGGSVAARIKFPLEVVDAVIEAVGSNKTGIRLAPYHVLQETSDSDRGGTFSAFCEELEKRRLAYVHIVEPRYDQLSQEGAFSGKIMRPQNESREGAGTTSSAASIWPFRRVLKTTTVIGAGGYDATSAAQAIEEGRVDLTAFGRYFTSNPDLPERLFKGYPLTKYHRPSFYTSGTEGYLGWPRYDENASRL</sequence>
<dbReference type="InterPro" id="IPR045247">
    <property type="entry name" value="Oye-like"/>
</dbReference>
<dbReference type="Pfam" id="PF00724">
    <property type="entry name" value="Oxidored_FMN"/>
    <property type="match status" value="1"/>
</dbReference>